<feature type="signal peptide" evidence="1">
    <location>
        <begin position="1"/>
        <end position="19"/>
    </location>
</feature>
<keyword evidence="3" id="KW-1185">Reference proteome</keyword>
<evidence type="ECO:0000313" key="2">
    <source>
        <dbReference type="EMBL" id="CAH2242105.1"/>
    </source>
</evidence>
<reference evidence="2" key="1">
    <citation type="submission" date="2022-03" db="EMBL/GenBank/DDBJ databases">
        <authorList>
            <person name="Lindestad O."/>
        </authorList>
    </citation>
    <scope>NUCLEOTIDE SEQUENCE</scope>
</reference>
<evidence type="ECO:0000313" key="3">
    <source>
        <dbReference type="Proteomes" id="UP000838756"/>
    </source>
</evidence>
<sequence length="82" mass="8859">MMALLIVIGGLAVLHLSKLKPLPNTIRPNSEVMILQSFPAGDRARTSLIKPKRYASGGMLSEILEFRAYPRSGAPTRVGGLL</sequence>
<gene>
    <name evidence="2" type="primary">jg2144</name>
    <name evidence="2" type="ORF">PAEG_LOCUS18462</name>
</gene>
<dbReference type="AlphaFoldDB" id="A0A8S4RWW1"/>
<organism evidence="2 3">
    <name type="scientific">Pararge aegeria aegeria</name>
    <dbReference type="NCBI Taxonomy" id="348720"/>
    <lineage>
        <taxon>Eukaryota</taxon>
        <taxon>Metazoa</taxon>
        <taxon>Ecdysozoa</taxon>
        <taxon>Arthropoda</taxon>
        <taxon>Hexapoda</taxon>
        <taxon>Insecta</taxon>
        <taxon>Pterygota</taxon>
        <taxon>Neoptera</taxon>
        <taxon>Endopterygota</taxon>
        <taxon>Lepidoptera</taxon>
        <taxon>Glossata</taxon>
        <taxon>Ditrysia</taxon>
        <taxon>Papilionoidea</taxon>
        <taxon>Nymphalidae</taxon>
        <taxon>Satyrinae</taxon>
        <taxon>Satyrini</taxon>
        <taxon>Parargina</taxon>
        <taxon>Pararge</taxon>
    </lineage>
</organism>
<accession>A0A8S4RWW1</accession>
<dbReference type="EMBL" id="CAKXAJ010025624">
    <property type="protein sequence ID" value="CAH2242105.1"/>
    <property type="molecule type" value="Genomic_DNA"/>
</dbReference>
<dbReference type="Proteomes" id="UP000838756">
    <property type="component" value="Unassembled WGS sequence"/>
</dbReference>
<protein>
    <submittedName>
        <fullName evidence="2">Jg2144 protein</fullName>
    </submittedName>
</protein>
<evidence type="ECO:0000256" key="1">
    <source>
        <dbReference type="SAM" id="SignalP"/>
    </source>
</evidence>
<name>A0A8S4RWW1_9NEOP</name>
<feature type="chain" id="PRO_5035884967" evidence="1">
    <location>
        <begin position="20"/>
        <end position="82"/>
    </location>
</feature>
<keyword evidence="1" id="KW-0732">Signal</keyword>
<comment type="caution">
    <text evidence="2">The sequence shown here is derived from an EMBL/GenBank/DDBJ whole genome shotgun (WGS) entry which is preliminary data.</text>
</comment>
<proteinExistence type="predicted"/>